<feature type="region of interest" description="Disordered" evidence="1">
    <location>
        <begin position="57"/>
        <end position="95"/>
    </location>
</feature>
<sequence>MRLWIASLLLSDVMRSDWSSLPPPPPPSGASLPLIVSRGQEGSRLVAASRTSSTAEFAKKFRKSEQVPNPLKRRDLISHSGAEHAASGEFEFGEN</sequence>
<keyword evidence="4" id="KW-1185">Reference proteome</keyword>
<dbReference type="AlphaFoldDB" id="A0A9P0HEY6"/>
<feature type="signal peptide" evidence="2">
    <location>
        <begin position="1"/>
        <end position="19"/>
    </location>
</feature>
<evidence type="ECO:0000313" key="4">
    <source>
        <dbReference type="Proteomes" id="UP001152798"/>
    </source>
</evidence>
<keyword evidence="2" id="KW-0732">Signal</keyword>
<dbReference type="Proteomes" id="UP001152798">
    <property type="component" value="Chromosome 4"/>
</dbReference>
<evidence type="ECO:0000256" key="2">
    <source>
        <dbReference type="SAM" id="SignalP"/>
    </source>
</evidence>
<evidence type="ECO:0000256" key="1">
    <source>
        <dbReference type="SAM" id="MobiDB-lite"/>
    </source>
</evidence>
<evidence type="ECO:0000313" key="3">
    <source>
        <dbReference type="EMBL" id="CAH1400532.1"/>
    </source>
</evidence>
<evidence type="ECO:0008006" key="5">
    <source>
        <dbReference type="Google" id="ProtNLM"/>
    </source>
</evidence>
<name>A0A9P0HEY6_NEZVI</name>
<protein>
    <recommendedName>
        <fullName evidence="5">Neuropeptide</fullName>
    </recommendedName>
</protein>
<feature type="chain" id="PRO_5040260354" description="Neuropeptide" evidence="2">
    <location>
        <begin position="20"/>
        <end position="95"/>
    </location>
</feature>
<organism evidence="3 4">
    <name type="scientific">Nezara viridula</name>
    <name type="common">Southern green stink bug</name>
    <name type="synonym">Cimex viridulus</name>
    <dbReference type="NCBI Taxonomy" id="85310"/>
    <lineage>
        <taxon>Eukaryota</taxon>
        <taxon>Metazoa</taxon>
        <taxon>Ecdysozoa</taxon>
        <taxon>Arthropoda</taxon>
        <taxon>Hexapoda</taxon>
        <taxon>Insecta</taxon>
        <taxon>Pterygota</taxon>
        <taxon>Neoptera</taxon>
        <taxon>Paraneoptera</taxon>
        <taxon>Hemiptera</taxon>
        <taxon>Heteroptera</taxon>
        <taxon>Panheteroptera</taxon>
        <taxon>Pentatomomorpha</taxon>
        <taxon>Pentatomoidea</taxon>
        <taxon>Pentatomidae</taxon>
        <taxon>Pentatominae</taxon>
        <taxon>Nezara</taxon>
    </lineage>
</organism>
<reference evidence="3" key="1">
    <citation type="submission" date="2022-01" db="EMBL/GenBank/DDBJ databases">
        <authorList>
            <person name="King R."/>
        </authorList>
    </citation>
    <scope>NUCLEOTIDE SEQUENCE</scope>
</reference>
<gene>
    <name evidence="3" type="ORF">NEZAVI_LOCUS9749</name>
</gene>
<dbReference type="EMBL" id="OV725080">
    <property type="protein sequence ID" value="CAH1400532.1"/>
    <property type="molecule type" value="Genomic_DNA"/>
</dbReference>
<accession>A0A9P0HEY6</accession>
<proteinExistence type="predicted"/>